<evidence type="ECO:0000313" key="3">
    <source>
        <dbReference type="Proteomes" id="UP000095767"/>
    </source>
</evidence>
<feature type="region of interest" description="Disordered" evidence="1">
    <location>
        <begin position="1"/>
        <end position="72"/>
    </location>
</feature>
<gene>
    <name evidence="2" type="ORF">BAE44_0022042</name>
</gene>
<dbReference type="STRING" id="888268.A0A1E5UVN0"/>
<dbReference type="AlphaFoldDB" id="A0A1E5UVN0"/>
<sequence>MALTGLQGVEAVSDPGLGSLTSRDKEMRLPRATRVKNKAPAPVQITAEQIIRESRERREPEHPRAPAREIADEDEFAERRLLERKFCEYAVSRAGASASQWVKYAQWEERQGDLARVRSVSPPPPPPLPATTRSG</sequence>
<evidence type="ECO:0000256" key="1">
    <source>
        <dbReference type="SAM" id="MobiDB-lite"/>
    </source>
</evidence>
<evidence type="ECO:0008006" key="4">
    <source>
        <dbReference type="Google" id="ProtNLM"/>
    </source>
</evidence>
<feature type="region of interest" description="Disordered" evidence="1">
    <location>
        <begin position="114"/>
        <end position="135"/>
    </location>
</feature>
<keyword evidence="3" id="KW-1185">Reference proteome</keyword>
<dbReference type="Proteomes" id="UP000095767">
    <property type="component" value="Unassembled WGS sequence"/>
</dbReference>
<evidence type="ECO:0000313" key="2">
    <source>
        <dbReference type="EMBL" id="OEL16937.1"/>
    </source>
</evidence>
<name>A0A1E5UVN0_9POAL</name>
<proteinExistence type="predicted"/>
<organism evidence="2 3">
    <name type="scientific">Dichanthelium oligosanthes</name>
    <dbReference type="NCBI Taxonomy" id="888268"/>
    <lineage>
        <taxon>Eukaryota</taxon>
        <taxon>Viridiplantae</taxon>
        <taxon>Streptophyta</taxon>
        <taxon>Embryophyta</taxon>
        <taxon>Tracheophyta</taxon>
        <taxon>Spermatophyta</taxon>
        <taxon>Magnoliopsida</taxon>
        <taxon>Liliopsida</taxon>
        <taxon>Poales</taxon>
        <taxon>Poaceae</taxon>
        <taxon>PACMAD clade</taxon>
        <taxon>Panicoideae</taxon>
        <taxon>Panicodae</taxon>
        <taxon>Paniceae</taxon>
        <taxon>Dichantheliinae</taxon>
        <taxon>Dichanthelium</taxon>
    </lineage>
</organism>
<comment type="caution">
    <text evidence="2">The sequence shown here is derived from an EMBL/GenBank/DDBJ whole genome shotgun (WGS) entry which is preliminary data.</text>
</comment>
<dbReference type="EMBL" id="LWDX02061535">
    <property type="protein sequence ID" value="OEL16937.1"/>
    <property type="molecule type" value="Genomic_DNA"/>
</dbReference>
<protein>
    <recommendedName>
        <fullName evidence="4">Crooked neck-like protein 1</fullName>
    </recommendedName>
</protein>
<accession>A0A1E5UVN0</accession>
<reference evidence="2 3" key="1">
    <citation type="submission" date="2016-09" db="EMBL/GenBank/DDBJ databases">
        <title>The draft genome of Dichanthelium oligosanthes: A C3 panicoid grass species.</title>
        <authorList>
            <person name="Studer A.J."/>
            <person name="Schnable J.C."/>
            <person name="Brutnell T.P."/>
        </authorList>
    </citation>
    <scope>NUCLEOTIDE SEQUENCE [LARGE SCALE GENOMIC DNA]</scope>
    <source>
        <strain evidence="3">cv. Kellogg 1175</strain>
        <tissue evidence="2">Leaf</tissue>
    </source>
</reference>
<feature type="compositionally biased region" description="Basic and acidic residues" evidence="1">
    <location>
        <begin position="50"/>
        <end position="70"/>
    </location>
</feature>
<dbReference type="OrthoDB" id="778216at2759"/>